<dbReference type="AlphaFoldDB" id="A0A1C0Y754"/>
<keyword evidence="1" id="KW-1133">Transmembrane helix</keyword>
<dbReference type="PANTHER" id="PTHR37826:SF3">
    <property type="entry name" value="J DOMAIN-CONTAINING PROTEIN"/>
    <property type="match status" value="1"/>
</dbReference>
<dbReference type="STRING" id="33978.A6M13_06160"/>
<evidence type="ECO:0000256" key="1">
    <source>
        <dbReference type="SAM" id="Phobius"/>
    </source>
</evidence>
<protein>
    <recommendedName>
        <fullName evidence="4">Primosomal protein N' (Replication factor Y)-superfamily II helicase</fullName>
    </recommendedName>
</protein>
<keyword evidence="1" id="KW-0812">Transmembrane</keyword>
<keyword evidence="3" id="KW-1185">Reference proteome</keyword>
<dbReference type="OrthoDB" id="3182597at2"/>
<evidence type="ECO:0000313" key="2">
    <source>
        <dbReference type="EMBL" id="OCS82981.1"/>
    </source>
</evidence>
<evidence type="ECO:0008006" key="4">
    <source>
        <dbReference type="Google" id="ProtNLM"/>
    </source>
</evidence>
<sequence>MTRDIETNEVTVEFDTECPSCAASIAFDPASGLLECPYCGYRAEIPIPEQQQDTIAREINFHDAQARGNFDWGVEKKRIICEACAAETIYDALQVADTCPYCGSHQVMEASASDTLAPNGVIPFAVTKQQAGEAFHQWIKGRIFTPSKAKKSAKPDAFQGVYMPFWTFDTNTMSHYSARYGINHYYTDREGKTQVETKWYRTSGIYQQHYDDYLVSATNRYDRDMLAKIQPFDSNNAKGYKPEYVAGFLAERYSIGLDDGWRIAQQGIHGDLDSQIRQEIRMRHRADHVQSLQFSTTHDDITFKYVMLPIWLSSFQYKQKLYRFMVNGQTGKVGGDAPISPLRVAIAIMLTMLVIGIFYVLFGESSYY</sequence>
<comment type="caution">
    <text evidence="2">The sequence shown here is derived from an EMBL/GenBank/DDBJ whole genome shotgun (WGS) entry which is preliminary data.</text>
</comment>
<evidence type="ECO:0000313" key="3">
    <source>
        <dbReference type="Proteomes" id="UP000093199"/>
    </source>
</evidence>
<feature type="transmembrane region" description="Helical" evidence="1">
    <location>
        <begin position="342"/>
        <end position="362"/>
    </location>
</feature>
<gene>
    <name evidence="2" type="ORF">A6M13_06160</name>
</gene>
<dbReference type="Proteomes" id="UP000093199">
    <property type="component" value="Unassembled WGS sequence"/>
</dbReference>
<dbReference type="EMBL" id="MASJ01000039">
    <property type="protein sequence ID" value="OCS82981.1"/>
    <property type="molecule type" value="Genomic_DNA"/>
</dbReference>
<accession>A0A1C0Y754</accession>
<name>A0A1C0Y754_9BACL</name>
<proteinExistence type="predicted"/>
<dbReference type="PANTHER" id="PTHR37826">
    <property type="entry name" value="FLOTILLIN BAND_7_5 DOMAIN PROTEIN"/>
    <property type="match status" value="1"/>
</dbReference>
<dbReference type="RefSeq" id="WP_066547830.1">
    <property type="nucleotide sequence ID" value="NZ_MASJ01000039.1"/>
</dbReference>
<reference evidence="2 3" key="1">
    <citation type="submission" date="2016-07" db="EMBL/GenBank/DDBJ databases">
        <title>Caryophanon tenue genome sequencing.</title>
        <authorList>
            <person name="Verma A."/>
            <person name="Pal Y."/>
            <person name="Krishnamurthi S."/>
        </authorList>
    </citation>
    <scope>NUCLEOTIDE SEQUENCE [LARGE SCALE GENOMIC DNA]</scope>
    <source>
        <strain evidence="2 3">DSM 14152</strain>
    </source>
</reference>
<keyword evidence="1" id="KW-0472">Membrane</keyword>
<organism evidence="2 3">
    <name type="scientific">Caryophanon tenue</name>
    <dbReference type="NCBI Taxonomy" id="33978"/>
    <lineage>
        <taxon>Bacteria</taxon>
        <taxon>Bacillati</taxon>
        <taxon>Bacillota</taxon>
        <taxon>Bacilli</taxon>
        <taxon>Bacillales</taxon>
        <taxon>Caryophanaceae</taxon>
        <taxon>Caryophanon</taxon>
    </lineage>
</organism>